<dbReference type="RefSeq" id="WP_079940264.1">
    <property type="nucleotide sequence ID" value="NZ_CP019655.1"/>
</dbReference>
<keyword evidence="1" id="KW-1133">Transmembrane helix</keyword>
<name>A0A2L1U3T8_9BACL</name>
<organism evidence="3 4">
    <name type="scientific">Paenibacillus larvae subsp. larvae</name>
    <dbReference type="NCBI Taxonomy" id="147375"/>
    <lineage>
        <taxon>Bacteria</taxon>
        <taxon>Bacillati</taxon>
        <taxon>Bacillota</taxon>
        <taxon>Bacilli</taxon>
        <taxon>Bacillales</taxon>
        <taxon>Paenibacillaceae</taxon>
        <taxon>Paenibacillus</taxon>
    </lineage>
</organism>
<dbReference type="EMBL" id="CP019655">
    <property type="protein sequence ID" value="AVF27093.1"/>
    <property type="molecule type" value="Genomic_DNA"/>
</dbReference>
<accession>A0A2L1U3T8</accession>
<feature type="transmembrane region" description="Helical" evidence="1">
    <location>
        <begin position="63"/>
        <end position="87"/>
    </location>
</feature>
<gene>
    <name evidence="2" type="ORF">ERICIII_02966</name>
    <name evidence="3" type="ORF">ERICIII_03466</name>
</gene>
<proteinExistence type="predicted"/>
<reference evidence="4" key="1">
    <citation type="submission" date="2017-02" db="EMBL/GenBank/DDBJ databases">
        <title>Delineation of Paenibacillus larvae strains originating from foulbrood outbreaks.</title>
        <authorList>
            <person name="Beims H."/>
            <person name="Bunk B."/>
            <person name="Sproeer C."/>
            <person name="Mohr K.I."/>
            <person name="Pradella S."/>
            <person name="Guenther G."/>
            <person name="Rohde M."/>
            <person name="von der Ohe W."/>
            <person name="Steinert M."/>
        </authorList>
    </citation>
    <scope>NUCLEOTIDE SEQUENCE [LARGE SCALE GENOMIC DNA]</scope>
    <source>
        <strain evidence="4">Eric_III</strain>
    </source>
</reference>
<reference evidence="3" key="2">
    <citation type="journal article" date="2020" name="Int. J. Med. Microbiol.">
        <title>Discovery of Paenibacillus larvae ERIC V: Phenotypic and genomic comparison to genotypes ERIC I-IV reveal different inventories of virulence factors which correlate with epidemiological prevalences of American Foulbrood.</title>
        <authorList>
            <person name="Beims H."/>
            <person name="Bunk B."/>
            <person name="Erler S."/>
            <person name="Mohr K.I."/>
            <person name="Sproer C."/>
            <person name="Pradella S."/>
            <person name="Gunther G."/>
            <person name="Rohde M."/>
            <person name="von der Ohe W."/>
            <person name="Steinert M."/>
        </authorList>
    </citation>
    <scope>NUCLEOTIDE SEQUENCE</scope>
    <source>
        <strain evidence="3">Eric_III</strain>
    </source>
</reference>
<evidence type="ECO:0000313" key="4">
    <source>
        <dbReference type="Proteomes" id="UP000239833"/>
    </source>
</evidence>
<sequence length="144" mass="16537">MLVFAYISFLIYGGLVLGTYLKFMENGVRIARRSFLPVLLLPFIIICLHTISVIRYMREERTFVLRLVVFPITNFPLIVGLFIELLLEKQAQVVASKKSINKTHRASKKNRSINKARGTVGFDFNVIKDAAFLYNKKLIPKEIS</sequence>
<keyword evidence="1" id="KW-0472">Membrane</keyword>
<feature type="transmembrane region" description="Helical" evidence="1">
    <location>
        <begin position="6"/>
        <end position="23"/>
    </location>
</feature>
<keyword evidence="1" id="KW-0812">Transmembrane</keyword>
<dbReference type="Proteomes" id="UP000239833">
    <property type="component" value="Chromosome"/>
</dbReference>
<dbReference type="AlphaFoldDB" id="A0A2L1U3T8"/>
<evidence type="ECO:0000313" key="2">
    <source>
        <dbReference type="EMBL" id="AVF27093.1"/>
    </source>
</evidence>
<dbReference type="EMBL" id="CP019655">
    <property type="protein sequence ID" value="AVF27576.1"/>
    <property type="molecule type" value="Genomic_DNA"/>
</dbReference>
<evidence type="ECO:0000256" key="1">
    <source>
        <dbReference type="SAM" id="Phobius"/>
    </source>
</evidence>
<protein>
    <submittedName>
        <fullName evidence="3">Uncharacterized protein</fullName>
    </submittedName>
</protein>
<evidence type="ECO:0000313" key="3">
    <source>
        <dbReference type="EMBL" id="AVF27576.1"/>
    </source>
</evidence>
<feature type="transmembrane region" description="Helical" evidence="1">
    <location>
        <begin position="35"/>
        <end position="57"/>
    </location>
</feature>